<dbReference type="PANTHER" id="PTHR43066">
    <property type="entry name" value="RHOMBOID-RELATED PROTEIN"/>
    <property type="match status" value="1"/>
</dbReference>
<dbReference type="AlphaFoldDB" id="A0A5C8KDF2"/>
<evidence type="ECO:0000256" key="2">
    <source>
        <dbReference type="ARBA" id="ARBA00022692"/>
    </source>
</evidence>
<dbReference type="GO" id="GO:0016020">
    <property type="term" value="C:membrane"/>
    <property type="evidence" value="ECO:0007669"/>
    <property type="project" value="UniProtKB-SubCell"/>
</dbReference>
<feature type="transmembrane region" description="Helical" evidence="5">
    <location>
        <begin position="89"/>
        <end position="108"/>
    </location>
</feature>
<dbReference type="EMBL" id="VRTY01000007">
    <property type="protein sequence ID" value="TXK51897.1"/>
    <property type="molecule type" value="Genomic_DNA"/>
</dbReference>
<keyword evidence="8" id="KW-1185">Reference proteome</keyword>
<accession>A0A5C8KDF2</accession>
<dbReference type="InterPro" id="IPR035952">
    <property type="entry name" value="Rhomboid-like_sf"/>
</dbReference>
<evidence type="ECO:0000256" key="1">
    <source>
        <dbReference type="ARBA" id="ARBA00004141"/>
    </source>
</evidence>
<feature type="transmembrane region" description="Helical" evidence="5">
    <location>
        <begin position="115"/>
        <end position="134"/>
    </location>
</feature>
<keyword evidence="2 5" id="KW-0812">Transmembrane</keyword>
<dbReference type="Gene3D" id="1.20.1540.10">
    <property type="entry name" value="Rhomboid-like"/>
    <property type="match status" value="1"/>
</dbReference>
<dbReference type="GO" id="GO:0006508">
    <property type="term" value="P:proteolysis"/>
    <property type="evidence" value="ECO:0007669"/>
    <property type="project" value="UniProtKB-KW"/>
</dbReference>
<keyword evidence="3 5" id="KW-1133">Transmembrane helix</keyword>
<sequence>MKPLQEESDRFAYSFLPGALFVGLLWLIKLMEFLTDAHLVWLGVLPRRFFGLIGVVTSPLIHGGVPHLLSNSFPLVLLTGLIIFLHRRVAWQVLTVCYVGSGLLTWFIGRHSYHIGASGVVYAMVGYLFFLGMFRRDRSALAVSLAILFLYSGFIYGLFPNEERISWEGHLGGILAGLLAAIVFGSGMPEPEPDHEELLPLSPDQKELQQQHLSSTYTSGSELPFYIQYKIANPDHKTSYHHRYYLNSTSGMVEAPTQAPVSTSSG</sequence>
<gene>
    <name evidence="7" type="ORF">FVR03_02885</name>
</gene>
<evidence type="ECO:0000313" key="7">
    <source>
        <dbReference type="EMBL" id="TXK51897.1"/>
    </source>
</evidence>
<reference evidence="7 8" key="1">
    <citation type="submission" date="2019-08" db="EMBL/GenBank/DDBJ databases">
        <authorList>
            <person name="Shi S."/>
        </authorList>
    </citation>
    <scope>NUCLEOTIDE SEQUENCE [LARGE SCALE GENOMIC DNA]</scope>
    <source>
        <strain evidence="7 8">GY10130</strain>
    </source>
</reference>
<feature type="domain" description="Peptidase S54 rhomboid" evidence="6">
    <location>
        <begin position="53"/>
        <end position="185"/>
    </location>
</feature>
<dbReference type="Pfam" id="PF01694">
    <property type="entry name" value="Rhomboid"/>
    <property type="match status" value="1"/>
</dbReference>
<organism evidence="7 8">
    <name type="scientific">Pontibacter qinzhouensis</name>
    <dbReference type="NCBI Taxonomy" id="2603253"/>
    <lineage>
        <taxon>Bacteria</taxon>
        <taxon>Pseudomonadati</taxon>
        <taxon>Bacteroidota</taxon>
        <taxon>Cytophagia</taxon>
        <taxon>Cytophagales</taxon>
        <taxon>Hymenobacteraceae</taxon>
        <taxon>Pontibacter</taxon>
    </lineage>
</organism>
<comment type="subcellular location">
    <subcellularLocation>
        <location evidence="1">Membrane</location>
        <topology evidence="1">Multi-pass membrane protein</topology>
    </subcellularLocation>
</comment>
<dbReference type="Proteomes" id="UP000321926">
    <property type="component" value="Unassembled WGS sequence"/>
</dbReference>
<evidence type="ECO:0000256" key="4">
    <source>
        <dbReference type="ARBA" id="ARBA00023136"/>
    </source>
</evidence>
<dbReference type="OrthoDB" id="465874at2"/>
<keyword evidence="4 5" id="KW-0472">Membrane</keyword>
<keyword evidence="7" id="KW-0378">Hydrolase</keyword>
<dbReference type="PANTHER" id="PTHR43066:SF11">
    <property type="entry name" value="PEPTIDASE S54 RHOMBOID DOMAIN-CONTAINING PROTEIN"/>
    <property type="match status" value="1"/>
</dbReference>
<dbReference type="SUPFAM" id="SSF144091">
    <property type="entry name" value="Rhomboid-like"/>
    <property type="match status" value="1"/>
</dbReference>
<feature type="transmembrane region" description="Helical" evidence="5">
    <location>
        <begin position="12"/>
        <end position="28"/>
    </location>
</feature>
<keyword evidence="7" id="KW-0645">Protease</keyword>
<dbReference type="RefSeq" id="WP_147920265.1">
    <property type="nucleotide sequence ID" value="NZ_VRTY01000007.1"/>
</dbReference>
<evidence type="ECO:0000313" key="8">
    <source>
        <dbReference type="Proteomes" id="UP000321926"/>
    </source>
</evidence>
<dbReference type="GO" id="GO:0004252">
    <property type="term" value="F:serine-type endopeptidase activity"/>
    <property type="evidence" value="ECO:0007669"/>
    <property type="project" value="InterPro"/>
</dbReference>
<name>A0A5C8KDF2_9BACT</name>
<dbReference type="InterPro" id="IPR022764">
    <property type="entry name" value="Peptidase_S54_rhomboid_dom"/>
</dbReference>
<feature type="transmembrane region" description="Helical" evidence="5">
    <location>
        <begin position="171"/>
        <end position="188"/>
    </location>
</feature>
<evidence type="ECO:0000256" key="3">
    <source>
        <dbReference type="ARBA" id="ARBA00022989"/>
    </source>
</evidence>
<proteinExistence type="predicted"/>
<evidence type="ECO:0000256" key="5">
    <source>
        <dbReference type="SAM" id="Phobius"/>
    </source>
</evidence>
<evidence type="ECO:0000259" key="6">
    <source>
        <dbReference type="Pfam" id="PF01694"/>
    </source>
</evidence>
<comment type="caution">
    <text evidence="7">The sequence shown here is derived from an EMBL/GenBank/DDBJ whole genome shotgun (WGS) entry which is preliminary data.</text>
</comment>
<feature type="transmembrane region" description="Helical" evidence="5">
    <location>
        <begin position="140"/>
        <end position="159"/>
    </location>
</feature>
<protein>
    <submittedName>
        <fullName evidence="7">Rhomboid family intramembrane serine protease</fullName>
    </submittedName>
</protein>